<accession>A0AAE1CNN2</accession>
<protein>
    <submittedName>
        <fullName evidence="1">Uncharacterized protein</fullName>
    </submittedName>
</protein>
<dbReference type="Proteomes" id="UP001283361">
    <property type="component" value="Unassembled WGS sequence"/>
</dbReference>
<comment type="caution">
    <text evidence="1">The sequence shown here is derived from an EMBL/GenBank/DDBJ whole genome shotgun (WGS) entry which is preliminary data.</text>
</comment>
<gene>
    <name evidence="1" type="ORF">RRG08_057193</name>
</gene>
<reference evidence="1" key="1">
    <citation type="journal article" date="2023" name="G3 (Bethesda)">
        <title>A reference genome for the long-term kleptoplast-retaining sea slug Elysia crispata morphotype clarki.</title>
        <authorList>
            <person name="Eastman K.E."/>
            <person name="Pendleton A.L."/>
            <person name="Shaikh M.A."/>
            <person name="Suttiyut T."/>
            <person name="Ogas R."/>
            <person name="Tomko P."/>
            <person name="Gavelis G."/>
            <person name="Widhalm J.R."/>
            <person name="Wisecaver J.H."/>
        </authorList>
    </citation>
    <scope>NUCLEOTIDE SEQUENCE</scope>
    <source>
        <strain evidence="1">ECLA1</strain>
    </source>
</reference>
<organism evidence="1 2">
    <name type="scientific">Elysia crispata</name>
    <name type="common">lettuce slug</name>
    <dbReference type="NCBI Taxonomy" id="231223"/>
    <lineage>
        <taxon>Eukaryota</taxon>
        <taxon>Metazoa</taxon>
        <taxon>Spiralia</taxon>
        <taxon>Lophotrochozoa</taxon>
        <taxon>Mollusca</taxon>
        <taxon>Gastropoda</taxon>
        <taxon>Heterobranchia</taxon>
        <taxon>Euthyneura</taxon>
        <taxon>Panpulmonata</taxon>
        <taxon>Sacoglossa</taxon>
        <taxon>Placobranchoidea</taxon>
        <taxon>Plakobranchidae</taxon>
        <taxon>Elysia</taxon>
    </lineage>
</organism>
<name>A0AAE1CNN2_9GAST</name>
<dbReference type="EMBL" id="JAWDGP010007404">
    <property type="protein sequence ID" value="KAK3720722.1"/>
    <property type="molecule type" value="Genomic_DNA"/>
</dbReference>
<sequence length="174" mass="20018">MSSSKQTWSFGHLGVHEMLDQVIRVMVFGLAIVRLSGSAMGSIPRLMAQQTGNGRELVTTNQRLRFFKPCVTNIVRIVCDDCEDLIENKLSESLQRKAYVMDLFYPHPRVCYLCLLNFLLQSFSGYIRRKLYSHRQSQGRYQQEADLMQDYMGRGVTFNNLNLVLSVRPIGETD</sequence>
<dbReference type="AlphaFoldDB" id="A0AAE1CNN2"/>
<evidence type="ECO:0000313" key="1">
    <source>
        <dbReference type="EMBL" id="KAK3720722.1"/>
    </source>
</evidence>
<proteinExistence type="predicted"/>
<keyword evidence="2" id="KW-1185">Reference proteome</keyword>
<evidence type="ECO:0000313" key="2">
    <source>
        <dbReference type="Proteomes" id="UP001283361"/>
    </source>
</evidence>